<dbReference type="EMBL" id="CP032229">
    <property type="protein sequence ID" value="QBJ89632.1"/>
    <property type="molecule type" value="Genomic_DNA"/>
</dbReference>
<dbReference type="OrthoDB" id="4332476at2"/>
<organism evidence="1 2">
    <name type="scientific">Streptomyces seoulensis</name>
    <dbReference type="NCBI Taxonomy" id="73044"/>
    <lineage>
        <taxon>Bacteria</taxon>
        <taxon>Bacillati</taxon>
        <taxon>Actinomycetota</taxon>
        <taxon>Actinomycetes</taxon>
        <taxon>Kitasatosporales</taxon>
        <taxon>Streptomycetaceae</taxon>
        <taxon>Streptomyces</taxon>
    </lineage>
</organism>
<protein>
    <submittedName>
        <fullName evidence="1">Uncharacterized protein</fullName>
    </submittedName>
</protein>
<accession>A0A4P6TSK4</accession>
<keyword evidence="2" id="KW-1185">Reference proteome</keyword>
<evidence type="ECO:0000313" key="1">
    <source>
        <dbReference type="EMBL" id="QBJ89632.1"/>
    </source>
</evidence>
<proteinExistence type="predicted"/>
<reference evidence="1 2" key="1">
    <citation type="submission" date="2018-08" db="EMBL/GenBank/DDBJ databases">
        <title>The complete genome sequence of Streptomyces seoulensis, a pioneer strain for nickel superoxide dismutase discovery.</title>
        <authorList>
            <person name="Shin J."/>
            <person name="Lee J.-S."/>
            <person name="Lee E.-J."/>
            <person name="Youn H.-D."/>
        </authorList>
    </citation>
    <scope>NUCLEOTIDE SEQUENCE [LARGE SCALE GENOMIC DNA]</scope>
    <source>
        <strain evidence="1 2">KCTC 9819</strain>
    </source>
</reference>
<name>A0A4P6TSK4_STRSO</name>
<gene>
    <name evidence="1" type="ORF">D0Z67_04460</name>
</gene>
<dbReference type="KEGG" id="sseo:D0Z67_04460"/>
<evidence type="ECO:0000313" key="2">
    <source>
        <dbReference type="Proteomes" id="UP000292547"/>
    </source>
</evidence>
<dbReference type="Proteomes" id="UP000292547">
    <property type="component" value="Chromosome"/>
</dbReference>
<sequence length="63" mass="7029">MPRRGVVCPARNIPPVIATMAIRMRTSERPGLLWALAPRPFLGAATFSYSLSGLPVRRGRRWP</sequence>
<dbReference type="AlphaFoldDB" id="A0A4P6TSK4"/>